<dbReference type="Pfam" id="PF00072">
    <property type="entry name" value="Response_reg"/>
    <property type="match status" value="1"/>
</dbReference>
<evidence type="ECO:0000256" key="8">
    <source>
        <dbReference type="ARBA" id="ARBA00023159"/>
    </source>
</evidence>
<dbReference type="InterPro" id="IPR011006">
    <property type="entry name" value="CheY-like_superfamily"/>
</dbReference>
<feature type="DNA-binding region" description="OmpR/PhoB-type" evidence="13">
    <location>
        <begin position="124"/>
        <end position="221"/>
    </location>
</feature>
<dbReference type="InterPro" id="IPR001867">
    <property type="entry name" value="OmpR/PhoB-type_DNA-bd"/>
</dbReference>
<dbReference type="PROSITE" id="PS50110">
    <property type="entry name" value="RESPONSE_REGULATORY"/>
    <property type="match status" value="1"/>
</dbReference>
<protein>
    <recommendedName>
        <fullName evidence="11">Heme response regulator HssR</fullName>
    </recommendedName>
</protein>
<dbReference type="CDD" id="cd17574">
    <property type="entry name" value="REC_OmpR"/>
    <property type="match status" value="1"/>
</dbReference>
<dbReference type="CDD" id="cd00383">
    <property type="entry name" value="trans_reg_C"/>
    <property type="match status" value="1"/>
</dbReference>
<keyword evidence="2" id="KW-0963">Cytoplasm</keyword>
<keyword evidence="7 13" id="KW-0238">DNA-binding</keyword>
<dbReference type="EMBL" id="JAROAS010000021">
    <property type="protein sequence ID" value="MED4128661.1"/>
    <property type="molecule type" value="Genomic_DNA"/>
</dbReference>
<comment type="caution">
    <text evidence="16">The sequence shown here is derived from an EMBL/GenBank/DDBJ whole genome shotgun (WGS) entry which is preliminary data.</text>
</comment>
<keyword evidence="17" id="KW-1185">Reference proteome</keyword>
<dbReference type="InterPro" id="IPR001789">
    <property type="entry name" value="Sig_transdc_resp-reg_receiver"/>
</dbReference>
<keyword evidence="6" id="KW-0843">Virulence</keyword>
<keyword evidence="5" id="KW-0805">Transcription regulation</keyword>
<evidence type="ECO:0000256" key="12">
    <source>
        <dbReference type="PROSITE-ProRule" id="PRU00169"/>
    </source>
</evidence>
<dbReference type="Gene3D" id="1.10.10.10">
    <property type="entry name" value="Winged helix-like DNA-binding domain superfamily/Winged helix DNA-binding domain"/>
    <property type="match status" value="1"/>
</dbReference>
<feature type="domain" description="OmpR/PhoB-type" evidence="15">
    <location>
        <begin position="124"/>
        <end position="221"/>
    </location>
</feature>
<dbReference type="Gene3D" id="3.40.50.2300">
    <property type="match status" value="1"/>
</dbReference>
<dbReference type="SMART" id="SM00448">
    <property type="entry name" value="REC"/>
    <property type="match status" value="1"/>
</dbReference>
<name>A0ABU6NKD0_9BACI</name>
<evidence type="ECO:0000256" key="9">
    <source>
        <dbReference type="ARBA" id="ARBA00023163"/>
    </source>
</evidence>
<gene>
    <name evidence="16" type="ORF">P5F74_11000</name>
</gene>
<evidence type="ECO:0000256" key="4">
    <source>
        <dbReference type="ARBA" id="ARBA00023012"/>
    </source>
</evidence>
<dbReference type="InterPro" id="IPR036388">
    <property type="entry name" value="WH-like_DNA-bd_sf"/>
</dbReference>
<evidence type="ECO:0000256" key="3">
    <source>
        <dbReference type="ARBA" id="ARBA00022553"/>
    </source>
</evidence>
<evidence type="ECO:0000256" key="13">
    <source>
        <dbReference type="PROSITE-ProRule" id="PRU01091"/>
    </source>
</evidence>
<feature type="modified residue" description="4-aspartylphosphate" evidence="12">
    <location>
        <position position="53"/>
    </location>
</feature>
<keyword evidence="4" id="KW-0902">Two-component regulatory system</keyword>
<feature type="domain" description="Response regulatory" evidence="14">
    <location>
        <begin position="2"/>
        <end position="117"/>
    </location>
</feature>
<dbReference type="Pfam" id="PF00486">
    <property type="entry name" value="Trans_reg_C"/>
    <property type="match status" value="1"/>
</dbReference>
<reference evidence="16 17" key="1">
    <citation type="submission" date="2023-03" db="EMBL/GenBank/DDBJ databases">
        <title>Bacillus Genome Sequencing.</title>
        <authorList>
            <person name="Dunlap C."/>
        </authorList>
    </citation>
    <scope>NUCLEOTIDE SEQUENCE [LARGE SCALE GENOMIC DNA]</scope>
    <source>
        <strain evidence="16 17">B-4107</strain>
    </source>
</reference>
<comment type="function">
    <text evidence="10">Member of the two-component regulatory system HssS/HssR involved in intracellular heme homeostasis and tempering of staphylococcal virulence. Phosphorylated HssR binds to a direct repeat sequence within hrtAB promoter and activates the expression of hrtAB, an efflux pump, in response to extracellular heme, hemin, hemoglobin or blood.</text>
</comment>
<keyword evidence="3 12" id="KW-0597">Phosphoprotein</keyword>
<dbReference type="PANTHER" id="PTHR48111:SF49">
    <property type="entry name" value="HEME RESPONSE REGULATOR HSSR"/>
    <property type="match status" value="1"/>
</dbReference>
<evidence type="ECO:0000313" key="17">
    <source>
        <dbReference type="Proteomes" id="UP001341820"/>
    </source>
</evidence>
<evidence type="ECO:0000256" key="1">
    <source>
        <dbReference type="ARBA" id="ARBA00004496"/>
    </source>
</evidence>
<organism evidence="16 17">
    <name type="scientific">Shouchella miscanthi</name>
    <dbReference type="NCBI Taxonomy" id="2598861"/>
    <lineage>
        <taxon>Bacteria</taxon>
        <taxon>Bacillati</taxon>
        <taxon>Bacillota</taxon>
        <taxon>Bacilli</taxon>
        <taxon>Bacillales</taxon>
        <taxon>Bacillaceae</taxon>
        <taxon>Shouchella</taxon>
    </lineage>
</organism>
<accession>A0ABU6NKD0</accession>
<evidence type="ECO:0000259" key="15">
    <source>
        <dbReference type="PROSITE" id="PS51755"/>
    </source>
</evidence>
<keyword evidence="9" id="KW-0804">Transcription</keyword>
<evidence type="ECO:0000256" key="10">
    <source>
        <dbReference type="ARBA" id="ARBA00037471"/>
    </source>
</evidence>
<dbReference type="PANTHER" id="PTHR48111">
    <property type="entry name" value="REGULATOR OF RPOS"/>
    <property type="match status" value="1"/>
</dbReference>
<evidence type="ECO:0000256" key="2">
    <source>
        <dbReference type="ARBA" id="ARBA00022490"/>
    </source>
</evidence>
<dbReference type="SMART" id="SM00862">
    <property type="entry name" value="Trans_reg_C"/>
    <property type="match status" value="1"/>
</dbReference>
<sequence length="224" mass="25472">MTILIVDDDSNIQRLVSIHLKAHRYHVCCANNAEAALSVINNPNMLIQLAIVDVMMPGMDGYTLTKTLTEQYDIPVILLTAKGNLEDKEKGFLSGSDDYIVKPFEVKELIFRVAVVLKRNKSFIRKATAGNVHINRDTYELTINDHVHMIPLKEFELLSLLIERSQKPVGRDFLIEEVWDYDQGTEQSLNTHINRIRERLKQAGATVSIKTLRGIGYKLEVNDP</sequence>
<comment type="subcellular location">
    <subcellularLocation>
        <location evidence="1">Cytoplasm</location>
    </subcellularLocation>
</comment>
<evidence type="ECO:0000313" key="16">
    <source>
        <dbReference type="EMBL" id="MED4128661.1"/>
    </source>
</evidence>
<dbReference type="PROSITE" id="PS51755">
    <property type="entry name" value="OMPR_PHOB"/>
    <property type="match status" value="1"/>
</dbReference>
<evidence type="ECO:0000256" key="5">
    <source>
        <dbReference type="ARBA" id="ARBA00023015"/>
    </source>
</evidence>
<evidence type="ECO:0000259" key="14">
    <source>
        <dbReference type="PROSITE" id="PS50110"/>
    </source>
</evidence>
<evidence type="ECO:0000256" key="7">
    <source>
        <dbReference type="ARBA" id="ARBA00023125"/>
    </source>
</evidence>
<evidence type="ECO:0000256" key="6">
    <source>
        <dbReference type="ARBA" id="ARBA00023026"/>
    </source>
</evidence>
<proteinExistence type="predicted"/>
<dbReference type="SUPFAM" id="SSF52172">
    <property type="entry name" value="CheY-like"/>
    <property type="match status" value="1"/>
</dbReference>
<dbReference type="InterPro" id="IPR039420">
    <property type="entry name" value="WalR-like"/>
</dbReference>
<evidence type="ECO:0000256" key="11">
    <source>
        <dbReference type="ARBA" id="ARBA00039976"/>
    </source>
</evidence>
<dbReference type="Proteomes" id="UP001341820">
    <property type="component" value="Unassembled WGS sequence"/>
</dbReference>
<keyword evidence="8" id="KW-0010">Activator</keyword>
<dbReference type="RefSeq" id="WP_328237443.1">
    <property type="nucleotide sequence ID" value="NZ_JAROAS010000021.1"/>
</dbReference>